<sequence length="449" mass="50192">MEIVGDTGYFLSPGYPQKYAPYENVVYKAHLRSPGPQWVRIYLSLDLQNGASGCNDYVRINNGRRFCGRGEGYHDVFLEGAEFSVLFRSDYVIEWTGFNVSYKVITDQERVKDKALETLEARRNSTNNSTLRFVDYASFTELPFYLTAQFVMNGVVNPLIIVAGLLGNSLTIVVMSRITSKSSCYQVYLMALAASDLAVVLTEIGSDWLFFQFGVPLDAANVVLCKTRTWMVYSFGTLSSWLLVATTVQRSLAVLRPLNVNVICTTRRARGLVISIAVVIFAMHSNLIRTFDITQRQGAYANKTSCAVINDDFLAVWSVVDLLVSSLVPFGLLGASNAILVWTLARSLRHARRQLNAAQQAPRGGKRVEKVSSLSMTLVMLSLVYFLLTSPVCVQVMLESNSEPPTDRISMATHVVILDVWRCLWRASFAVNFYLYLLTGSKFGTRRTI</sequence>
<protein>
    <recommendedName>
        <fullName evidence="12">G-protein coupled receptors family 1 profile domain-containing protein</fullName>
    </recommendedName>
</protein>
<dbReference type="EMBL" id="PZQS01000003">
    <property type="protein sequence ID" value="PVD34679.1"/>
    <property type="molecule type" value="Genomic_DNA"/>
</dbReference>
<evidence type="ECO:0000313" key="10">
    <source>
        <dbReference type="EMBL" id="PVD34679.1"/>
    </source>
</evidence>
<dbReference type="OrthoDB" id="6067154at2759"/>
<keyword evidence="11" id="KW-1185">Reference proteome</keyword>
<dbReference type="SUPFAM" id="SSF81321">
    <property type="entry name" value="Family A G protein-coupled receptor-like"/>
    <property type="match status" value="1"/>
</dbReference>
<feature type="transmembrane region" description="Helical" evidence="7">
    <location>
        <begin position="155"/>
        <end position="175"/>
    </location>
</feature>
<proteinExistence type="predicted"/>
<evidence type="ECO:0000259" key="9">
    <source>
        <dbReference type="PROSITE" id="PS50262"/>
    </source>
</evidence>
<dbReference type="PANTHER" id="PTHR46641">
    <property type="entry name" value="FMRFAMIDE RECEPTOR-RELATED"/>
    <property type="match status" value="1"/>
</dbReference>
<dbReference type="PANTHER" id="PTHR46641:SF6">
    <property type="entry name" value="G-PROTEIN COUPLED RECEPTORS FAMILY 1 PROFILE DOMAIN-CONTAINING PROTEIN"/>
    <property type="match status" value="1"/>
</dbReference>
<comment type="caution">
    <text evidence="10">The sequence shown here is derived from an EMBL/GenBank/DDBJ whole genome shotgun (WGS) entry which is preliminary data.</text>
</comment>
<evidence type="ECO:0000256" key="5">
    <source>
        <dbReference type="ARBA" id="ARBA00023157"/>
    </source>
</evidence>
<comment type="subcellular location">
    <subcellularLocation>
        <location evidence="1">Membrane</location>
    </subcellularLocation>
</comment>
<dbReference type="Proteomes" id="UP000245119">
    <property type="component" value="Linkage Group LG3"/>
</dbReference>
<dbReference type="CDD" id="cd00041">
    <property type="entry name" value="CUB"/>
    <property type="match status" value="1"/>
</dbReference>
<feature type="transmembrane region" description="Helical" evidence="7">
    <location>
        <begin position="230"/>
        <end position="248"/>
    </location>
</feature>
<keyword evidence="4 7" id="KW-0472">Membrane</keyword>
<feature type="transmembrane region" description="Helical" evidence="7">
    <location>
        <begin position="418"/>
        <end position="437"/>
    </location>
</feature>
<gene>
    <name evidence="10" type="ORF">C0Q70_05956</name>
</gene>
<feature type="transmembrane region" description="Helical" evidence="7">
    <location>
        <begin position="187"/>
        <end position="210"/>
    </location>
</feature>
<dbReference type="SMART" id="SM00042">
    <property type="entry name" value="CUB"/>
    <property type="match status" value="1"/>
</dbReference>
<feature type="transmembrane region" description="Helical" evidence="7">
    <location>
        <begin position="376"/>
        <end position="398"/>
    </location>
</feature>
<evidence type="ECO:0000256" key="3">
    <source>
        <dbReference type="ARBA" id="ARBA00022989"/>
    </source>
</evidence>
<keyword evidence="3 7" id="KW-1133">Transmembrane helix</keyword>
<evidence type="ECO:0000259" key="8">
    <source>
        <dbReference type="PROSITE" id="PS01180"/>
    </source>
</evidence>
<dbReference type="CDD" id="cd14978">
    <property type="entry name" value="7tmA_FMRFamide_R-like"/>
    <property type="match status" value="1"/>
</dbReference>
<feature type="transmembrane region" description="Helical" evidence="7">
    <location>
        <begin position="322"/>
        <end position="345"/>
    </location>
</feature>
<feature type="domain" description="G-protein coupled receptors family 1 profile" evidence="9">
    <location>
        <begin position="167"/>
        <end position="436"/>
    </location>
</feature>
<dbReference type="Pfam" id="PF00431">
    <property type="entry name" value="CUB"/>
    <property type="match status" value="1"/>
</dbReference>
<accession>A0A2T7PMP0</accession>
<evidence type="ECO:0000256" key="6">
    <source>
        <dbReference type="PROSITE-ProRule" id="PRU00059"/>
    </source>
</evidence>
<keyword evidence="5" id="KW-1015">Disulfide bond</keyword>
<dbReference type="InterPro" id="IPR000276">
    <property type="entry name" value="GPCR_Rhodpsn"/>
</dbReference>
<dbReference type="AlphaFoldDB" id="A0A2T7PMP0"/>
<dbReference type="PROSITE" id="PS01180">
    <property type="entry name" value="CUB"/>
    <property type="match status" value="1"/>
</dbReference>
<feature type="domain" description="CUB" evidence="8">
    <location>
        <begin position="1"/>
        <end position="105"/>
    </location>
</feature>
<dbReference type="Pfam" id="PF00001">
    <property type="entry name" value="7tm_1"/>
    <property type="match status" value="1"/>
</dbReference>
<evidence type="ECO:0000256" key="7">
    <source>
        <dbReference type="SAM" id="Phobius"/>
    </source>
</evidence>
<dbReference type="SUPFAM" id="SSF49854">
    <property type="entry name" value="Spermadhesin, CUB domain"/>
    <property type="match status" value="1"/>
</dbReference>
<evidence type="ECO:0000256" key="4">
    <source>
        <dbReference type="ARBA" id="ARBA00023136"/>
    </source>
</evidence>
<evidence type="ECO:0000256" key="2">
    <source>
        <dbReference type="ARBA" id="ARBA00022692"/>
    </source>
</evidence>
<feature type="transmembrane region" description="Helical" evidence="7">
    <location>
        <begin position="269"/>
        <end position="288"/>
    </location>
</feature>
<dbReference type="Gene3D" id="1.20.1070.10">
    <property type="entry name" value="Rhodopsin 7-helix transmembrane proteins"/>
    <property type="match status" value="1"/>
</dbReference>
<dbReference type="InterPro" id="IPR000859">
    <property type="entry name" value="CUB_dom"/>
</dbReference>
<dbReference type="InterPro" id="IPR035914">
    <property type="entry name" value="Sperma_CUB_dom_sf"/>
</dbReference>
<dbReference type="GO" id="GO:0016020">
    <property type="term" value="C:membrane"/>
    <property type="evidence" value="ECO:0007669"/>
    <property type="project" value="UniProtKB-SubCell"/>
</dbReference>
<dbReference type="InterPro" id="IPR052954">
    <property type="entry name" value="GPCR-Ligand_Int"/>
</dbReference>
<dbReference type="InterPro" id="IPR017452">
    <property type="entry name" value="GPCR_Rhodpsn_7TM"/>
</dbReference>
<evidence type="ECO:0000256" key="1">
    <source>
        <dbReference type="ARBA" id="ARBA00004370"/>
    </source>
</evidence>
<dbReference type="PRINTS" id="PR00237">
    <property type="entry name" value="GPCRRHODOPSN"/>
</dbReference>
<dbReference type="PROSITE" id="PS50262">
    <property type="entry name" value="G_PROTEIN_RECEP_F1_2"/>
    <property type="match status" value="1"/>
</dbReference>
<evidence type="ECO:0000313" key="11">
    <source>
        <dbReference type="Proteomes" id="UP000245119"/>
    </source>
</evidence>
<organism evidence="10 11">
    <name type="scientific">Pomacea canaliculata</name>
    <name type="common">Golden apple snail</name>
    <dbReference type="NCBI Taxonomy" id="400727"/>
    <lineage>
        <taxon>Eukaryota</taxon>
        <taxon>Metazoa</taxon>
        <taxon>Spiralia</taxon>
        <taxon>Lophotrochozoa</taxon>
        <taxon>Mollusca</taxon>
        <taxon>Gastropoda</taxon>
        <taxon>Caenogastropoda</taxon>
        <taxon>Architaenioglossa</taxon>
        <taxon>Ampullarioidea</taxon>
        <taxon>Ampullariidae</taxon>
        <taxon>Pomacea</taxon>
    </lineage>
</organism>
<dbReference type="Gene3D" id="2.60.120.290">
    <property type="entry name" value="Spermadhesin, CUB domain"/>
    <property type="match status" value="1"/>
</dbReference>
<reference evidence="10 11" key="1">
    <citation type="submission" date="2018-04" db="EMBL/GenBank/DDBJ databases">
        <title>The genome of golden apple snail Pomacea canaliculata provides insight into stress tolerance and invasive adaptation.</title>
        <authorList>
            <person name="Liu C."/>
            <person name="Liu B."/>
            <person name="Ren Y."/>
            <person name="Zhang Y."/>
            <person name="Wang H."/>
            <person name="Li S."/>
            <person name="Jiang F."/>
            <person name="Yin L."/>
            <person name="Zhang G."/>
            <person name="Qian W."/>
            <person name="Fan W."/>
        </authorList>
    </citation>
    <scope>NUCLEOTIDE SEQUENCE [LARGE SCALE GENOMIC DNA]</scope>
    <source>
        <strain evidence="10">SZHN2017</strain>
        <tissue evidence="10">Muscle</tissue>
    </source>
</reference>
<keyword evidence="2 7" id="KW-0812">Transmembrane</keyword>
<evidence type="ECO:0008006" key="12">
    <source>
        <dbReference type="Google" id="ProtNLM"/>
    </source>
</evidence>
<name>A0A2T7PMP0_POMCA</name>
<comment type="caution">
    <text evidence="6">Lacks conserved residue(s) required for the propagation of feature annotation.</text>
</comment>
<dbReference type="GO" id="GO:0004930">
    <property type="term" value="F:G protein-coupled receptor activity"/>
    <property type="evidence" value="ECO:0007669"/>
    <property type="project" value="InterPro"/>
</dbReference>